<dbReference type="RefSeq" id="WP_062901664.1">
    <property type="nucleotide sequence ID" value="NZ_CP013342.1"/>
</dbReference>
<protein>
    <recommendedName>
        <fullName evidence="3">Lipoprotein</fullName>
    </recommendedName>
</protein>
<evidence type="ECO:0000313" key="2">
    <source>
        <dbReference type="Proteomes" id="UP000076234"/>
    </source>
</evidence>
<gene>
    <name evidence="1" type="ORF">AOA14_09890</name>
</gene>
<evidence type="ECO:0000313" key="1">
    <source>
        <dbReference type="EMBL" id="AMU94914.1"/>
    </source>
</evidence>
<proteinExistence type="predicted"/>
<dbReference type="Proteomes" id="UP000076234">
    <property type="component" value="Chromosome"/>
</dbReference>
<dbReference type="EMBL" id="CP013342">
    <property type="protein sequence ID" value="AMU94914.1"/>
    <property type="molecule type" value="Genomic_DNA"/>
</dbReference>
<accession>A0A142VYP7</accession>
<reference evidence="2" key="1">
    <citation type="submission" date="2015-11" db="EMBL/GenBank/DDBJ databases">
        <title>Complete genome sequence of a polyethylene glycol-degrading strain Sphingopyxis terrae strain 203-1 (NBRC 15098).</title>
        <authorList>
            <person name="Yoshiyuki O."/>
            <person name="Shouta N."/>
            <person name="Nagata Y."/>
            <person name="Numata M."/>
            <person name="Tsuchikane K."/>
            <person name="Hosoyama A."/>
            <person name="Yamazoe A."/>
            <person name="Tsuda M."/>
            <person name="Fujita N."/>
            <person name="Kawai F."/>
        </authorList>
    </citation>
    <scope>NUCLEOTIDE SEQUENCE [LARGE SCALE GENOMIC DNA]</scope>
    <source>
        <strain evidence="2">203-1</strain>
    </source>
</reference>
<dbReference type="KEGG" id="ster:AOA14_09890"/>
<organism evidence="1 2">
    <name type="scientific">Sphingopyxis terrae subsp. terrae NBRC 15098</name>
    <dbReference type="NCBI Taxonomy" id="1219058"/>
    <lineage>
        <taxon>Bacteria</taxon>
        <taxon>Pseudomonadati</taxon>
        <taxon>Pseudomonadota</taxon>
        <taxon>Alphaproteobacteria</taxon>
        <taxon>Sphingomonadales</taxon>
        <taxon>Sphingomonadaceae</taxon>
        <taxon>Sphingopyxis</taxon>
    </lineage>
</organism>
<name>A0A142VYP7_9SPHN</name>
<reference evidence="1 2" key="2">
    <citation type="journal article" date="2016" name="Genome Announc.">
        <title>Complete Genome Sequence of Sphingopyxis terrae Strain 203-1 (NBRC 111660), a Polyethylene Glycol Degrader.</title>
        <authorList>
            <person name="Ohtsubo Y."/>
            <person name="Nonoyama S."/>
            <person name="Nagata Y."/>
            <person name="Numata M."/>
            <person name="Tsuchikane K."/>
            <person name="Hosoyama A."/>
            <person name="Yamazoe A."/>
            <person name="Tsuda M."/>
            <person name="Fujita N."/>
            <person name="Kawai F."/>
        </authorList>
    </citation>
    <scope>NUCLEOTIDE SEQUENCE [LARGE SCALE GENOMIC DNA]</scope>
    <source>
        <strain evidence="1 2">203-1</strain>
    </source>
</reference>
<evidence type="ECO:0008006" key="3">
    <source>
        <dbReference type="Google" id="ProtNLM"/>
    </source>
</evidence>
<dbReference type="AlphaFoldDB" id="A0A142VYP7"/>
<dbReference type="PROSITE" id="PS51257">
    <property type="entry name" value="PROKAR_LIPOPROTEIN"/>
    <property type="match status" value="1"/>
</dbReference>
<sequence>MRFAFLIPPMLLLGACGHAEDKSDKAEITVNADGDGGNVRITAGKDGGKVSIDGDHGSMSFKLPDFANIDVDSDFDIDGVKLYPGSKIASIDVNASDKGGADKARVRLGFTSPAAPAKAADWMAGEFAKKNIQVQRAGDTLRGTDKDGADFTISFEPAGETSKGEVRIVKN</sequence>